<protein>
    <submittedName>
        <fullName evidence="3">Uncharacterized protein</fullName>
    </submittedName>
</protein>
<comment type="caution">
    <text evidence="3">The sequence shown here is derived from an EMBL/GenBank/DDBJ whole genome shotgun (WGS) entry which is preliminary data.</text>
</comment>
<keyword evidence="4" id="KW-1185">Reference proteome</keyword>
<name>A0A9Q1KPY4_9CARY</name>
<evidence type="ECO:0000256" key="2">
    <source>
        <dbReference type="SAM" id="MobiDB-lite"/>
    </source>
</evidence>
<reference evidence="3" key="1">
    <citation type="submission" date="2022-04" db="EMBL/GenBank/DDBJ databases">
        <title>Carnegiea gigantea Genome sequencing and assembly v2.</title>
        <authorList>
            <person name="Copetti D."/>
            <person name="Sanderson M.J."/>
            <person name="Burquez A."/>
            <person name="Wojciechowski M.F."/>
        </authorList>
    </citation>
    <scope>NUCLEOTIDE SEQUENCE</scope>
    <source>
        <strain evidence="3">SGP5-SGP5p</strain>
        <tissue evidence="3">Aerial part</tissue>
    </source>
</reference>
<feature type="coiled-coil region" evidence="1">
    <location>
        <begin position="312"/>
        <end position="353"/>
    </location>
</feature>
<evidence type="ECO:0000313" key="3">
    <source>
        <dbReference type="EMBL" id="KAJ8446950.1"/>
    </source>
</evidence>
<dbReference type="Proteomes" id="UP001153076">
    <property type="component" value="Unassembled WGS sequence"/>
</dbReference>
<gene>
    <name evidence="3" type="ORF">Cgig2_006578</name>
</gene>
<feature type="compositionally biased region" description="Basic residues" evidence="2">
    <location>
        <begin position="1"/>
        <end position="11"/>
    </location>
</feature>
<keyword evidence="1" id="KW-0175">Coiled coil</keyword>
<organism evidence="3 4">
    <name type="scientific">Carnegiea gigantea</name>
    <dbReference type="NCBI Taxonomy" id="171969"/>
    <lineage>
        <taxon>Eukaryota</taxon>
        <taxon>Viridiplantae</taxon>
        <taxon>Streptophyta</taxon>
        <taxon>Embryophyta</taxon>
        <taxon>Tracheophyta</taxon>
        <taxon>Spermatophyta</taxon>
        <taxon>Magnoliopsida</taxon>
        <taxon>eudicotyledons</taxon>
        <taxon>Gunneridae</taxon>
        <taxon>Pentapetalae</taxon>
        <taxon>Caryophyllales</taxon>
        <taxon>Cactineae</taxon>
        <taxon>Cactaceae</taxon>
        <taxon>Cactoideae</taxon>
        <taxon>Echinocereeae</taxon>
        <taxon>Carnegiea</taxon>
    </lineage>
</organism>
<sequence>MVLRSGRKHVHSTGSQEMSGQTGEESDPEYRSGDEGGSQDNGSESSASEKVSSSSNDHMKGELWSKKRHDVQCEGQREVGHRKGHRCALDAICALNDQLSYIQKKAIRGMNPKSKYFKLGRREVPFSHFDAALLTGFSATGKRIAFERSNGGNQVEQVLKGAMEEHVCRERQRRRTGQKDMRIYRNYVSVLIELFRVSNTVERVTMFKKLYTFLVVSGLLFPRGAGDAAWDLVHVVEEVDRVGEYNWAEAGARDGGKPGEDGEHEELANQWVCDNPPDERKVPRLSSWVNLYKGKKYDAGVVVRKLKDSEGVISMEERLQRVRDALKKERDALAKEREVHATMKKELAELKEAVVMKTAVEDILEFGRPQGLHSTEDAPEKPTADEEGTNTDIFTLDMGGEADQASPSSPV</sequence>
<feature type="compositionally biased region" description="Basic and acidic residues" evidence="2">
    <location>
        <begin position="374"/>
        <end position="384"/>
    </location>
</feature>
<feature type="compositionally biased region" description="Polar residues" evidence="2">
    <location>
        <begin position="12"/>
        <end position="23"/>
    </location>
</feature>
<feature type="region of interest" description="Disordered" evidence="2">
    <location>
        <begin position="367"/>
        <end position="411"/>
    </location>
</feature>
<feature type="region of interest" description="Disordered" evidence="2">
    <location>
        <begin position="1"/>
        <end position="63"/>
    </location>
</feature>
<dbReference type="EMBL" id="JAKOGI010000044">
    <property type="protein sequence ID" value="KAJ8446950.1"/>
    <property type="molecule type" value="Genomic_DNA"/>
</dbReference>
<accession>A0A9Q1KPY4</accession>
<evidence type="ECO:0000313" key="4">
    <source>
        <dbReference type="Proteomes" id="UP001153076"/>
    </source>
</evidence>
<feature type="compositionally biased region" description="Low complexity" evidence="2">
    <location>
        <begin position="43"/>
        <end position="55"/>
    </location>
</feature>
<proteinExistence type="predicted"/>
<dbReference type="AlphaFoldDB" id="A0A9Q1KPY4"/>
<dbReference type="OrthoDB" id="1939467at2759"/>
<evidence type="ECO:0000256" key="1">
    <source>
        <dbReference type="SAM" id="Coils"/>
    </source>
</evidence>